<evidence type="ECO:0000313" key="11">
    <source>
        <dbReference type="EMBL" id="MBK1618738.1"/>
    </source>
</evidence>
<dbReference type="RefSeq" id="WP_200242989.1">
    <property type="nucleotide sequence ID" value="NZ_NRRY01000013.1"/>
</dbReference>
<dbReference type="EC" id="2.1.1.72" evidence="2"/>
<dbReference type="PRINTS" id="PR00507">
    <property type="entry name" value="N12N6MTFRASE"/>
</dbReference>
<dbReference type="GO" id="GO:0009007">
    <property type="term" value="F:site-specific DNA-methyltransferase (adenine-specific) activity"/>
    <property type="evidence" value="ECO:0007669"/>
    <property type="project" value="UniProtKB-EC"/>
</dbReference>
<dbReference type="InterPro" id="IPR038333">
    <property type="entry name" value="T1MK-like_N_sf"/>
</dbReference>
<dbReference type="InterPro" id="IPR022749">
    <property type="entry name" value="D12N6_MeTrfase_N"/>
</dbReference>
<dbReference type="GO" id="GO:0008170">
    <property type="term" value="F:N-methyltransferase activity"/>
    <property type="evidence" value="ECO:0007669"/>
    <property type="project" value="InterPro"/>
</dbReference>
<dbReference type="GO" id="GO:0032259">
    <property type="term" value="P:methylation"/>
    <property type="evidence" value="ECO:0007669"/>
    <property type="project" value="UniProtKB-KW"/>
</dbReference>
<comment type="similarity">
    <text evidence="1">Belongs to the N(4)/N(6)-methyltransferase family.</text>
</comment>
<evidence type="ECO:0000259" key="10">
    <source>
        <dbReference type="Pfam" id="PF12161"/>
    </source>
</evidence>
<feature type="coiled-coil region" evidence="8">
    <location>
        <begin position="487"/>
        <end position="514"/>
    </location>
</feature>
<comment type="caution">
    <text evidence="11">The sequence shown here is derived from an EMBL/GenBank/DDBJ whole genome shotgun (WGS) entry which is preliminary data.</text>
</comment>
<proteinExistence type="inferred from homology"/>
<evidence type="ECO:0000256" key="2">
    <source>
        <dbReference type="ARBA" id="ARBA00011900"/>
    </source>
</evidence>
<dbReference type="InterPro" id="IPR003356">
    <property type="entry name" value="DNA_methylase_A-5"/>
</dbReference>
<dbReference type="InterPro" id="IPR029063">
    <property type="entry name" value="SAM-dependent_MTases_sf"/>
</dbReference>
<reference evidence="11 12" key="1">
    <citation type="journal article" date="2020" name="Microorganisms">
        <title>Osmotic Adaptation and Compatible Solute Biosynthesis of Phototrophic Bacteria as Revealed from Genome Analyses.</title>
        <authorList>
            <person name="Imhoff J.F."/>
            <person name="Rahn T."/>
            <person name="Kunzel S."/>
            <person name="Keller A."/>
            <person name="Neulinger S.C."/>
        </authorList>
    </citation>
    <scope>NUCLEOTIDE SEQUENCE [LARGE SCALE GENOMIC DNA]</scope>
    <source>
        <strain evidence="11 12">DSM 25653</strain>
    </source>
</reference>
<dbReference type="Pfam" id="PF12161">
    <property type="entry name" value="HsdM_N"/>
    <property type="match status" value="1"/>
</dbReference>
<dbReference type="Proteomes" id="UP001138768">
    <property type="component" value="Unassembled WGS sequence"/>
</dbReference>
<dbReference type="Gene3D" id="3.40.50.150">
    <property type="entry name" value="Vaccinia Virus protein VP39"/>
    <property type="match status" value="1"/>
</dbReference>
<organism evidence="11 12">
    <name type="scientific">Lamprobacter modestohalophilus</name>
    <dbReference type="NCBI Taxonomy" id="1064514"/>
    <lineage>
        <taxon>Bacteria</taxon>
        <taxon>Pseudomonadati</taxon>
        <taxon>Pseudomonadota</taxon>
        <taxon>Gammaproteobacteria</taxon>
        <taxon>Chromatiales</taxon>
        <taxon>Chromatiaceae</taxon>
        <taxon>Lamprobacter</taxon>
    </lineage>
</organism>
<evidence type="ECO:0000256" key="8">
    <source>
        <dbReference type="SAM" id="Coils"/>
    </source>
</evidence>
<dbReference type="PANTHER" id="PTHR42933:SF3">
    <property type="entry name" value="TYPE I RESTRICTION ENZYME MJAVIII METHYLASE SUBUNIT"/>
    <property type="match status" value="1"/>
</dbReference>
<evidence type="ECO:0000259" key="9">
    <source>
        <dbReference type="Pfam" id="PF02384"/>
    </source>
</evidence>
<comment type="catalytic activity">
    <reaction evidence="7">
        <text>a 2'-deoxyadenosine in DNA + S-adenosyl-L-methionine = an N(6)-methyl-2'-deoxyadenosine in DNA + S-adenosyl-L-homocysteine + H(+)</text>
        <dbReference type="Rhea" id="RHEA:15197"/>
        <dbReference type="Rhea" id="RHEA-COMP:12418"/>
        <dbReference type="Rhea" id="RHEA-COMP:12419"/>
        <dbReference type="ChEBI" id="CHEBI:15378"/>
        <dbReference type="ChEBI" id="CHEBI:57856"/>
        <dbReference type="ChEBI" id="CHEBI:59789"/>
        <dbReference type="ChEBI" id="CHEBI:90615"/>
        <dbReference type="ChEBI" id="CHEBI:90616"/>
        <dbReference type="EC" id="2.1.1.72"/>
    </reaction>
</comment>
<evidence type="ECO:0000256" key="1">
    <source>
        <dbReference type="ARBA" id="ARBA00006594"/>
    </source>
</evidence>
<dbReference type="AlphaFoldDB" id="A0A9X0W9G6"/>
<evidence type="ECO:0000256" key="7">
    <source>
        <dbReference type="ARBA" id="ARBA00047942"/>
    </source>
</evidence>
<feature type="domain" description="DNA methylase adenine-specific" evidence="9">
    <location>
        <begin position="164"/>
        <end position="481"/>
    </location>
</feature>
<evidence type="ECO:0000256" key="3">
    <source>
        <dbReference type="ARBA" id="ARBA00022603"/>
    </source>
</evidence>
<evidence type="ECO:0000256" key="5">
    <source>
        <dbReference type="ARBA" id="ARBA00022691"/>
    </source>
</evidence>
<keyword evidence="6" id="KW-0680">Restriction system</keyword>
<keyword evidence="4" id="KW-0808">Transferase</keyword>
<evidence type="ECO:0000256" key="6">
    <source>
        <dbReference type="ARBA" id="ARBA00022747"/>
    </source>
</evidence>
<keyword evidence="8" id="KW-0175">Coiled coil</keyword>
<dbReference type="PANTHER" id="PTHR42933">
    <property type="entry name" value="SLR6095 PROTEIN"/>
    <property type="match status" value="1"/>
</dbReference>
<dbReference type="Pfam" id="PF02384">
    <property type="entry name" value="N6_Mtase"/>
    <property type="match status" value="1"/>
</dbReference>
<dbReference type="InterPro" id="IPR051537">
    <property type="entry name" value="DNA_Adenine_Mtase"/>
</dbReference>
<keyword evidence="3 11" id="KW-0489">Methyltransferase</keyword>
<sequence>MAKNKPENAKSLESWIWDAACSIRGAKDAPKYKDYILPLIFTKRLCDVFDDELNRIAAEVGSRRSAFALAKADHKLVRFYLPLVPEDPEQPVWSVIRKFADRIGEGVTTQMRAIARENPLLQGIIDRVDFNATTHGQRDLDDDRLSNLIEAISTKRLGLDDVEADIIGKSYEYLIRKFAEGGGQSAGEFYTPPEVGTIMSRVLAPEPGMEIYDPCCGSGGLLIKCEIAMEETAKSERPAPLKLYGQEYIADTWAMANMNLIIHDFEGEIEIGDTFKHPKFRWRGRLRTFDRVVANPMWNQNWFTEADYDNDELDRFPAGAGFPGKSSADWGWVQHMHASLNDKGRAAVVLDTGAASRGSGNAGTNKEKTVRQWFVDHDLIESVLYLPENLFYNTTAPGIVLFLNKAKPEARRGKVFLVNASQVFDKGDPKNFIPPEGIARIADTLIGWKEADKLSQIVDLAELKKNDYNISPSRYIHTSDAETYRPLEEIVADLDAAEAEAREADAALREILRKIGV</sequence>
<dbReference type="GO" id="GO:0003677">
    <property type="term" value="F:DNA binding"/>
    <property type="evidence" value="ECO:0007669"/>
    <property type="project" value="InterPro"/>
</dbReference>
<name>A0A9X0W9G6_9GAMM</name>
<dbReference type="Gene3D" id="1.20.1260.30">
    <property type="match status" value="1"/>
</dbReference>
<feature type="domain" description="N6 adenine-specific DNA methyltransferase N-terminal" evidence="10">
    <location>
        <begin position="12"/>
        <end position="152"/>
    </location>
</feature>
<keyword evidence="5" id="KW-0949">S-adenosyl-L-methionine</keyword>
<gene>
    <name evidence="11" type="ORF">CKO42_09895</name>
</gene>
<accession>A0A9X0W9G6</accession>
<evidence type="ECO:0000313" key="12">
    <source>
        <dbReference type="Proteomes" id="UP001138768"/>
    </source>
</evidence>
<evidence type="ECO:0000256" key="4">
    <source>
        <dbReference type="ARBA" id="ARBA00022679"/>
    </source>
</evidence>
<dbReference type="SUPFAM" id="SSF53335">
    <property type="entry name" value="S-adenosyl-L-methionine-dependent methyltransferases"/>
    <property type="match status" value="1"/>
</dbReference>
<keyword evidence="12" id="KW-1185">Reference proteome</keyword>
<protein>
    <recommendedName>
        <fullName evidence="2">site-specific DNA-methyltransferase (adenine-specific)</fullName>
        <ecNumber evidence="2">2.1.1.72</ecNumber>
    </recommendedName>
</protein>
<dbReference type="GO" id="GO:0009307">
    <property type="term" value="P:DNA restriction-modification system"/>
    <property type="evidence" value="ECO:0007669"/>
    <property type="project" value="UniProtKB-KW"/>
</dbReference>
<dbReference type="EMBL" id="NRRY01000013">
    <property type="protein sequence ID" value="MBK1618738.1"/>
    <property type="molecule type" value="Genomic_DNA"/>
</dbReference>